<dbReference type="EMBL" id="CP019962">
    <property type="protein sequence ID" value="ARD67580.1"/>
    <property type="molecule type" value="Genomic_DNA"/>
</dbReference>
<gene>
    <name evidence="2" type="ORF">B2M23_19450</name>
</gene>
<dbReference type="PANTHER" id="PTHR22916">
    <property type="entry name" value="GLYCOSYLTRANSFERASE"/>
    <property type="match status" value="1"/>
</dbReference>
<reference evidence="3" key="1">
    <citation type="journal article" date="2017" name="Sci. Rep.">
        <title>Determination of the Genome and Primary Transcriptome of Syngas Fermenting Eubacterium limosum ATCC 8486.</title>
        <authorList>
            <person name="Song Y."/>
            <person name="Shin J."/>
            <person name="Jeong Y."/>
            <person name="Jin S."/>
            <person name="Lee J.K."/>
            <person name="Kim D.R."/>
            <person name="Kim S.C."/>
            <person name="Cho S."/>
            <person name="Cho B.K."/>
        </authorList>
    </citation>
    <scope>NUCLEOTIDE SEQUENCE [LARGE SCALE GENOMIC DNA]</scope>
    <source>
        <strain evidence="3">ATCC 8486</strain>
    </source>
</reference>
<name>A0AAC9QXF5_EUBLI</name>
<dbReference type="InterPro" id="IPR029044">
    <property type="entry name" value="Nucleotide-diphossugar_trans"/>
</dbReference>
<dbReference type="RefSeq" id="WP_038351371.1">
    <property type="nucleotide sequence ID" value="NZ_CP019962.1"/>
</dbReference>
<organism evidence="2 3">
    <name type="scientific">Eubacterium limosum</name>
    <dbReference type="NCBI Taxonomy" id="1736"/>
    <lineage>
        <taxon>Bacteria</taxon>
        <taxon>Bacillati</taxon>
        <taxon>Bacillota</taxon>
        <taxon>Clostridia</taxon>
        <taxon>Eubacteriales</taxon>
        <taxon>Eubacteriaceae</taxon>
        <taxon>Eubacterium</taxon>
    </lineage>
</organism>
<dbReference type="InterPro" id="IPR001173">
    <property type="entry name" value="Glyco_trans_2-like"/>
</dbReference>
<dbReference type="AlphaFoldDB" id="A0AAC9QXF5"/>
<dbReference type="Pfam" id="PF00535">
    <property type="entry name" value="Glycos_transf_2"/>
    <property type="match status" value="1"/>
</dbReference>
<protein>
    <recommendedName>
        <fullName evidence="1">Glycosyltransferase 2-like domain-containing protein</fullName>
    </recommendedName>
</protein>
<sequence length="315" mass="37220">MRVSIIISSYNNLKYIFELLDSIFSQTYSNIEIIIADDGSEEFDQKEIYNYINNNNSKNFNFKILHSEINQGTVKNINSALSVATGEIIKFIATDDLFFSTHTIENIVSHFKKEPFAFLVTRIQECDINMCPMPSKLAEFTFKEFNFLKEINNNERFRLHCIYGTKPPAPGFFFTKKCFEQYGFFDEAYRLAEDSPMWCRLLREGCPIAFYDCVTVKYRIGSGISTTVTSAPNEVLKRDQKLKVEKEIFPYMSIFKKSDKRKILYTYTINFLFENYSTTKKYKYIALNFDIFLKHIFKRLFCRVKRKFIIFFTIN</sequence>
<dbReference type="KEGG" id="elim:B2M23_19450"/>
<dbReference type="Proteomes" id="UP000192391">
    <property type="component" value="Chromosome"/>
</dbReference>
<dbReference type="Gene3D" id="3.90.550.10">
    <property type="entry name" value="Spore Coat Polysaccharide Biosynthesis Protein SpsA, Chain A"/>
    <property type="match status" value="1"/>
</dbReference>
<evidence type="ECO:0000259" key="1">
    <source>
        <dbReference type="Pfam" id="PF00535"/>
    </source>
</evidence>
<evidence type="ECO:0000313" key="2">
    <source>
        <dbReference type="EMBL" id="ARD67580.1"/>
    </source>
</evidence>
<proteinExistence type="predicted"/>
<dbReference type="SUPFAM" id="SSF53448">
    <property type="entry name" value="Nucleotide-diphospho-sugar transferases"/>
    <property type="match status" value="1"/>
</dbReference>
<accession>A0AAC9QXF5</accession>
<evidence type="ECO:0000313" key="3">
    <source>
        <dbReference type="Proteomes" id="UP000192391"/>
    </source>
</evidence>
<feature type="domain" description="Glycosyltransferase 2-like" evidence="1">
    <location>
        <begin position="4"/>
        <end position="151"/>
    </location>
</feature>